<name>A0A1X9MDV9_9BACI</name>
<dbReference type="Proteomes" id="UP000193006">
    <property type="component" value="Chromosome"/>
</dbReference>
<accession>A0A1X9MDV9</accession>
<dbReference type="AlphaFoldDB" id="A0A1X9MDV9"/>
<protein>
    <submittedName>
        <fullName evidence="1">Uncharacterized protein</fullName>
    </submittedName>
</protein>
<gene>
    <name evidence="1" type="ORF">BkAM31D_18310</name>
</gene>
<reference evidence="1 2" key="1">
    <citation type="submission" date="2017-04" db="EMBL/GenBank/DDBJ databases">
        <title>Bacillus krulwichiae AM31D Genome sequencing and assembly.</title>
        <authorList>
            <person name="Krulwich T.A."/>
            <person name="Anastor L."/>
            <person name="Ehrlich R."/>
            <person name="Ehrlich G.D."/>
            <person name="Janto B."/>
        </authorList>
    </citation>
    <scope>NUCLEOTIDE SEQUENCE [LARGE SCALE GENOMIC DNA]</scope>
    <source>
        <strain evidence="1 2">AM31D</strain>
    </source>
</reference>
<keyword evidence="2" id="KW-1185">Reference proteome</keyword>
<evidence type="ECO:0000313" key="2">
    <source>
        <dbReference type="Proteomes" id="UP000193006"/>
    </source>
</evidence>
<sequence>MLKKYRKYVKVSKRFPFIHFSKKNRASLVVVEDLWTKCQTEAEKILYLQLRENMYYPTPHYWIEHIRANLALVPYRLALIEHRPGMNEKRIIRQLKKRQWRVIFYESDQLLNNHNKYVNLILQQAPTKNVSTSS</sequence>
<dbReference type="EMBL" id="CP020814">
    <property type="protein sequence ID" value="ARK31639.1"/>
    <property type="molecule type" value="Genomic_DNA"/>
</dbReference>
<proteinExistence type="predicted"/>
<dbReference type="RefSeq" id="WP_066153241.1">
    <property type="nucleotide sequence ID" value="NZ_CP020814.1"/>
</dbReference>
<organism evidence="1 2">
    <name type="scientific">Halalkalibacter krulwichiae</name>
    <dbReference type="NCBI Taxonomy" id="199441"/>
    <lineage>
        <taxon>Bacteria</taxon>
        <taxon>Bacillati</taxon>
        <taxon>Bacillota</taxon>
        <taxon>Bacilli</taxon>
        <taxon>Bacillales</taxon>
        <taxon>Bacillaceae</taxon>
        <taxon>Halalkalibacter</taxon>
    </lineage>
</organism>
<evidence type="ECO:0000313" key="1">
    <source>
        <dbReference type="EMBL" id="ARK31639.1"/>
    </source>
</evidence>
<dbReference type="KEGG" id="bkw:BkAM31D_18310"/>